<feature type="compositionally biased region" description="Polar residues" evidence="1">
    <location>
        <begin position="36"/>
        <end position="47"/>
    </location>
</feature>
<reference evidence="3" key="1">
    <citation type="submission" date="2024-01" db="EMBL/GenBank/DDBJ databases">
        <authorList>
            <person name="Webb A."/>
        </authorList>
    </citation>
    <scope>NUCLEOTIDE SEQUENCE</scope>
    <source>
        <strain evidence="3">Pm1</strain>
    </source>
</reference>
<organism evidence="3 4">
    <name type="scientific">Peronospora matthiolae</name>
    <dbReference type="NCBI Taxonomy" id="2874970"/>
    <lineage>
        <taxon>Eukaryota</taxon>
        <taxon>Sar</taxon>
        <taxon>Stramenopiles</taxon>
        <taxon>Oomycota</taxon>
        <taxon>Peronosporomycetes</taxon>
        <taxon>Peronosporales</taxon>
        <taxon>Peronosporaceae</taxon>
        <taxon>Peronospora</taxon>
    </lineage>
</organism>
<name>A0AAV1TL66_9STRA</name>
<feature type="domain" description="PH" evidence="2">
    <location>
        <begin position="230"/>
        <end position="328"/>
    </location>
</feature>
<proteinExistence type="predicted"/>
<feature type="region of interest" description="Disordered" evidence="1">
    <location>
        <begin position="348"/>
        <end position="401"/>
    </location>
</feature>
<gene>
    <name evidence="3" type="ORF">PM001_LOCUS7481</name>
</gene>
<feature type="region of interest" description="Disordered" evidence="1">
    <location>
        <begin position="36"/>
        <end position="68"/>
    </location>
</feature>
<dbReference type="CDD" id="cd00821">
    <property type="entry name" value="PH"/>
    <property type="match status" value="1"/>
</dbReference>
<evidence type="ECO:0000313" key="3">
    <source>
        <dbReference type="EMBL" id="CAK7922146.1"/>
    </source>
</evidence>
<feature type="region of interest" description="Disordered" evidence="1">
    <location>
        <begin position="442"/>
        <end position="463"/>
    </location>
</feature>
<dbReference type="Gene3D" id="2.30.29.30">
    <property type="entry name" value="Pleckstrin-homology domain (PH domain)/Phosphotyrosine-binding domain (PTB)"/>
    <property type="match status" value="1"/>
</dbReference>
<dbReference type="Proteomes" id="UP001162060">
    <property type="component" value="Unassembled WGS sequence"/>
</dbReference>
<dbReference type="SMART" id="SM00233">
    <property type="entry name" value="PH"/>
    <property type="match status" value="1"/>
</dbReference>
<evidence type="ECO:0000313" key="4">
    <source>
        <dbReference type="Proteomes" id="UP001162060"/>
    </source>
</evidence>
<accession>A0AAV1TL66</accession>
<protein>
    <recommendedName>
        <fullName evidence="2">PH domain-containing protein</fullName>
    </recommendedName>
</protein>
<evidence type="ECO:0000259" key="2">
    <source>
        <dbReference type="PROSITE" id="PS50003"/>
    </source>
</evidence>
<dbReference type="InterPro" id="IPR011993">
    <property type="entry name" value="PH-like_dom_sf"/>
</dbReference>
<dbReference type="AlphaFoldDB" id="A0AAV1TL66"/>
<feature type="compositionally biased region" description="Polar residues" evidence="1">
    <location>
        <begin position="382"/>
        <end position="401"/>
    </location>
</feature>
<sequence>MPSIRTQPVSHQGMVSTEKVSTGGLQLLSPTFQQSIQRPALKTSSSDPVEDVGWSTTPTTTSKTNDEPLDCESLDVDTFLSNCAEGSSTLQKVPSNAVEFDFNGFTIASVRQMGQVEQHDVVQTSVLGSNSRGSRTNSIDCGVQSSTSNTTSLADYCSSYYNETAKLNPLSCSMGSARTTSTIEDFDMQRHHSFDKSMRRTSVVARSTFQLSSTAASSGFPLAKKKEVTAVVMRGWLEKRKGLVLKRWKPFYCLLKSDDSLCLYASEDTVNGRLEQRCQVLRVMLTDKNDSFHIIGVDSEGAPRREELRALVPREWARWFRVLCKFLDSSSIEHSVACKPELNLTKTSNETEEGDWSDNESNSSHMSKKQRHFQSARDGNGDDQTSMHLSFSGSSSAVSINGNNRVSEATTTPEAKADCLKLLECPMIGVEDQGVVPMLGIRASKSKRAGLPPAPSSDFSRTK</sequence>
<dbReference type="InterPro" id="IPR001849">
    <property type="entry name" value="PH_domain"/>
</dbReference>
<comment type="caution">
    <text evidence="3">The sequence shown here is derived from an EMBL/GenBank/DDBJ whole genome shotgun (WGS) entry which is preliminary data.</text>
</comment>
<evidence type="ECO:0000256" key="1">
    <source>
        <dbReference type="SAM" id="MobiDB-lite"/>
    </source>
</evidence>
<dbReference type="PROSITE" id="PS50003">
    <property type="entry name" value="PH_DOMAIN"/>
    <property type="match status" value="1"/>
</dbReference>
<dbReference type="SUPFAM" id="SSF50729">
    <property type="entry name" value="PH domain-like"/>
    <property type="match status" value="1"/>
</dbReference>
<dbReference type="EMBL" id="CAKLBY020000065">
    <property type="protein sequence ID" value="CAK7922146.1"/>
    <property type="molecule type" value="Genomic_DNA"/>
</dbReference>